<evidence type="ECO:0000256" key="3">
    <source>
        <dbReference type="ARBA" id="ARBA00022840"/>
    </source>
</evidence>
<dbReference type="PANTHER" id="PTHR42781">
    <property type="entry name" value="SPERMIDINE/PUTRESCINE IMPORT ATP-BINDING PROTEIN POTA"/>
    <property type="match status" value="1"/>
</dbReference>
<keyword evidence="2" id="KW-0547">Nucleotide-binding</keyword>
<evidence type="ECO:0000313" key="6">
    <source>
        <dbReference type="Proteomes" id="UP000614490"/>
    </source>
</evidence>
<dbReference type="PANTHER" id="PTHR42781:SF4">
    <property type="entry name" value="SPERMIDINE_PUTRESCINE IMPORT ATP-BINDING PROTEIN POTA"/>
    <property type="match status" value="1"/>
</dbReference>
<dbReference type="InterPro" id="IPR003439">
    <property type="entry name" value="ABC_transporter-like_ATP-bd"/>
</dbReference>
<protein>
    <submittedName>
        <fullName evidence="5">ATP-binding cassette domain-containing protein</fullName>
    </submittedName>
</protein>
<dbReference type="PROSITE" id="PS00211">
    <property type="entry name" value="ABC_TRANSPORTER_1"/>
    <property type="match status" value="1"/>
</dbReference>
<gene>
    <name evidence="5" type="ORF">H0267_08370</name>
</gene>
<dbReference type="Pfam" id="PF00005">
    <property type="entry name" value="ABC_tran"/>
    <property type="match status" value="1"/>
</dbReference>
<dbReference type="InterPro" id="IPR017871">
    <property type="entry name" value="ABC_transporter-like_CS"/>
</dbReference>
<dbReference type="SMART" id="SM00382">
    <property type="entry name" value="AAA"/>
    <property type="match status" value="1"/>
</dbReference>
<evidence type="ECO:0000259" key="4">
    <source>
        <dbReference type="PROSITE" id="PS50893"/>
    </source>
</evidence>
<dbReference type="InterPro" id="IPR003593">
    <property type="entry name" value="AAA+_ATPase"/>
</dbReference>
<dbReference type="EMBL" id="JADZSC010000002">
    <property type="protein sequence ID" value="MBH0230226.1"/>
    <property type="molecule type" value="Genomic_DNA"/>
</dbReference>
<keyword evidence="6" id="KW-1185">Reference proteome</keyword>
<dbReference type="GO" id="GO:0005524">
    <property type="term" value="F:ATP binding"/>
    <property type="evidence" value="ECO:0007669"/>
    <property type="project" value="UniProtKB-KW"/>
</dbReference>
<keyword evidence="1" id="KW-0813">Transport</keyword>
<sequence length="207" mass="22972">MLKANFSKQLDRFPLNVNINLGNEIAVLSGPSGSGKTTTLNCIAGLQHPDDGFIQLGGNVLFKGKQKPAPVQNRKVGYVFQNYALFPHMTVKKNIEYGAKDASLTSQLIDAVGIDHLMNKYPAQISGGEKQRVALARALATQPNLLLLDEPFSSLDHQTKVQCQQELVRLHKLWKIPILLVTHDRHEAESLGHRILHIEKGVLKEDK</sequence>
<dbReference type="InterPro" id="IPR027417">
    <property type="entry name" value="P-loop_NTPase"/>
</dbReference>
<name>A0A931HVL5_9BACI</name>
<dbReference type="SUPFAM" id="SSF52540">
    <property type="entry name" value="P-loop containing nucleoside triphosphate hydrolases"/>
    <property type="match status" value="1"/>
</dbReference>
<dbReference type="InterPro" id="IPR050093">
    <property type="entry name" value="ABC_SmlMolc_Importer"/>
</dbReference>
<evidence type="ECO:0000313" key="5">
    <source>
        <dbReference type="EMBL" id="MBH0230226.1"/>
    </source>
</evidence>
<keyword evidence="3 5" id="KW-0067">ATP-binding</keyword>
<reference evidence="5 6" key="1">
    <citation type="journal article" date="2005" name="Int. J. Syst. Evol. Microbiol.">
        <title>Halobacillus yeomjeoni sp. nov., isolated from a marine solar saltern in Korea.</title>
        <authorList>
            <person name="Yoon J.H."/>
            <person name="Kang S.J."/>
            <person name="Lee C.H."/>
            <person name="Oh H.W."/>
            <person name="Oh T.K."/>
        </authorList>
    </citation>
    <scope>NUCLEOTIDE SEQUENCE [LARGE SCALE GENOMIC DNA]</scope>
    <source>
        <strain evidence="5 6">KCTC 3957</strain>
    </source>
</reference>
<evidence type="ECO:0000256" key="1">
    <source>
        <dbReference type="ARBA" id="ARBA00022448"/>
    </source>
</evidence>
<dbReference type="PROSITE" id="PS50893">
    <property type="entry name" value="ABC_TRANSPORTER_2"/>
    <property type="match status" value="1"/>
</dbReference>
<feature type="domain" description="ABC transporter" evidence="4">
    <location>
        <begin position="1"/>
        <end position="207"/>
    </location>
</feature>
<dbReference type="AlphaFoldDB" id="A0A931HVL5"/>
<dbReference type="GO" id="GO:0016887">
    <property type="term" value="F:ATP hydrolysis activity"/>
    <property type="evidence" value="ECO:0007669"/>
    <property type="project" value="InterPro"/>
</dbReference>
<accession>A0A931HVL5</accession>
<comment type="caution">
    <text evidence="5">The sequence shown here is derived from an EMBL/GenBank/DDBJ whole genome shotgun (WGS) entry which is preliminary data.</text>
</comment>
<proteinExistence type="predicted"/>
<dbReference type="RefSeq" id="WP_197316874.1">
    <property type="nucleotide sequence ID" value="NZ_JADZSC010000002.1"/>
</dbReference>
<evidence type="ECO:0000256" key="2">
    <source>
        <dbReference type="ARBA" id="ARBA00022741"/>
    </source>
</evidence>
<dbReference type="Gene3D" id="3.40.50.300">
    <property type="entry name" value="P-loop containing nucleotide triphosphate hydrolases"/>
    <property type="match status" value="1"/>
</dbReference>
<dbReference type="Proteomes" id="UP000614490">
    <property type="component" value="Unassembled WGS sequence"/>
</dbReference>
<organism evidence="5 6">
    <name type="scientific">Halobacillus yeomjeoni</name>
    <dbReference type="NCBI Taxonomy" id="311194"/>
    <lineage>
        <taxon>Bacteria</taxon>
        <taxon>Bacillati</taxon>
        <taxon>Bacillota</taxon>
        <taxon>Bacilli</taxon>
        <taxon>Bacillales</taxon>
        <taxon>Bacillaceae</taxon>
        <taxon>Halobacillus</taxon>
    </lineage>
</organism>